<evidence type="ECO:0000259" key="8">
    <source>
        <dbReference type="Pfam" id="PF12890"/>
    </source>
</evidence>
<dbReference type="PANTHER" id="PTHR43668">
    <property type="entry name" value="ALLANTOINASE"/>
    <property type="match status" value="1"/>
</dbReference>
<dbReference type="EC" id="3.5.2.3" evidence="7"/>
<evidence type="ECO:0000256" key="2">
    <source>
        <dbReference type="ARBA" id="ARBA00010286"/>
    </source>
</evidence>
<dbReference type="NCBIfam" id="TIGR00857">
    <property type="entry name" value="pyrC_multi"/>
    <property type="match status" value="1"/>
</dbReference>
<dbReference type="InterPro" id="IPR002195">
    <property type="entry name" value="Dihydroorotase_CS"/>
</dbReference>
<comment type="catalytic activity">
    <reaction evidence="7">
        <text>(S)-dihydroorotate + H2O = N-carbamoyl-L-aspartate + H(+)</text>
        <dbReference type="Rhea" id="RHEA:24296"/>
        <dbReference type="ChEBI" id="CHEBI:15377"/>
        <dbReference type="ChEBI" id="CHEBI:15378"/>
        <dbReference type="ChEBI" id="CHEBI:30864"/>
        <dbReference type="ChEBI" id="CHEBI:32814"/>
        <dbReference type="EC" id="3.5.2.3"/>
    </reaction>
</comment>
<feature type="binding site" evidence="7">
    <location>
        <position position="58"/>
    </location>
    <ligand>
        <name>Zn(2+)</name>
        <dbReference type="ChEBI" id="CHEBI:29105"/>
        <label>1</label>
    </ligand>
</feature>
<dbReference type="Gene3D" id="2.30.40.10">
    <property type="entry name" value="Urease, subunit C, domain 1"/>
    <property type="match status" value="1"/>
</dbReference>
<feature type="binding site" evidence="7">
    <location>
        <begin position="58"/>
        <end position="60"/>
    </location>
    <ligand>
        <name>substrate</name>
    </ligand>
</feature>
<evidence type="ECO:0000313" key="9">
    <source>
        <dbReference type="EMBL" id="MFD1485620.1"/>
    </source>
</evidence>
<dbReference type="Gene3D" id="3.20.20.140">
    <property type="entry name" value="Metal-dependent hydrolases"/>
    <property type="match status" value="1"/>
</dbReference>
<dbReference type="EMBL" id="JBHTON010000035">
    <property type="protein sequence ID" value="MFD1485620.1"/>
    <property type="molecule type" value="Genomic_DNA"/>
</dbReference>
<dbReference type="CDD" id="cd01317">
    <property type="entry name" value="DHOase_IIa"/>
    <property type="match status" value="1"/>
</dbReference>
<feature type="active site" evidence="7">
    <location>
        <position position="301"/>
    </location>
</feature>
<comment type="cofactor">
    <cofactor evidence="7">
        <name>Zn(2+)</name>
        <dbReference type="ChEBI" id="CHEBI:29105"/>
    </cofactor>
    <text evidence="7">Binds 2 Zn(2+) ions per subunit.</text>
</comment>
<feature type="binding site" evidence="7">
    <location>
        <position position="305"/>
    </location>
    <ligand>
        <name>substrate</name>
    </ligand>
</feature>
<dbReference type="NCBIfam" id="NF006837">
    <property type="entry name" value="PRK09357.1-2"/>
    <property type="match status" value="1"/>
</dbReference>
<feature type="domain" description="Dihydroorotase catalytic" evidence="8">
    <location>
        <begin position="45"/>
        <end position="231"/>
    </location>
</feature>
<dbReference type="InterPro" id="IPR032466">
    <property type="entry name" value="Metal_Hydrolase"/>
</dbReference>
<dbReference type="PANTHER" id="PTHR43668:SF2">
    <property type="entry name" value="ALLANTOINASE"/>
    <property type="match status" value="1"/>
</dbReference>
<evidence type="ECO:0000256" key="5">
    <source>
        <dbReference type="ARBA" id="ARBA00022833"/>
    </source>
</evidence>
<accession>A0ABW4EAL1</accession>
<dbReference type="GO" id="GO:0004151">
    <property type="term" value="F:dihydroorotase activity"/>
    <property type="evidence" value="ECO:0007669"/>
    <property type="project" value="UniProtKB-EC"/>
</dbReference>
<feature type="binding site" evidence="7">
    <location>
        <position position="274"/>
    </location>
    <ligand>
        <name>substrate</name>
    </ligand>
</feature>
<name>A0ABW4EAL1_9LACO</name>
<evidence type="ECO:0000313" key="10">
    <source>
        <dbReference type="Proteomes" id="UP001597252"/>
    </source>
</evidence>
<evidence type="ECO:0000256" key="4">
    <source>
        <dbReference type="ARBA" id="ARBA00022801"/>
    </source>
</evidence>
<organism evidence="9 10">
    <name type="scientific">Lacticaseibacillus baoqingensis</name>
    <dbReference type="NCBI Taxonomy" id="2486013"/>
    <lineage>
        <taxon>Bacteria</taxon>
        <taxon>Bacillati</taxon>
        <taxon>Bacillota</taxon>
        <taxon>Bacilli</taxon>
        <taxon>Lactobacillales</taxon>
        <taxon>Lactobacillaceae</taxon>
        <taxon>Lacticaseibacillus</taxon>
    </lineage>
</organism>
<evidence type="ECO:0000256" key="1">
    <source>
        <dbReference type="ARBA" id="ARBA00002368"/>
    </source>
</evidence>
<dbReference type="PROSITE" id="PS00483">
    <property type="entry name" value="DIHYDROOROTASE_2"/>
    <property type="match status" value="1"/>
</dbReference>
<feature type="binding site" evidence="7">
    <location>
        <position position="148"/>
    </location>
    <ligand>
        <name>Zn(2+)</name>
        <dbReference type="ChEBI" id="CHEBI:29105"/>
        <label>2</label>
    </ligand>
</feature>
<feature type="binding site" evidence="7">
    <location>
        <position position="90"/>
    </location>
    <ligand>
        <name>substrate</name>
    </ligand>
</feature>
<keyword evidence="3 7" id="KW-0479">Metal-binding</keyword>
<proteinExistence type="inferred from homology"/>
<feature type="binding site" evidence="7">
    <location>
        <position position="228"/>
    </location>
    <ligand>
        <name>Zn(2+)</name>
        <dbReference type="ChEBI" id="CHEBI:29105"/>
        <label>2</label>
    </ligand>
</feature>
<dbReference type="InterPro" id="IPR011059">
    <property type="entry name" value="Metal-dep_hydrolase_composite"/>
</dbReference>
<keyword evidence="5 7" id="KW-0862">Zinc</keyword>
<comment type="caution">
    <text evidence="9">The sequence shown here is derived from an EMBL/GenBank/DDBJ whole genome shotgun (WGS) entry which is preliminary data.</text>
</comment>
<dbReference type="InterPro" id="IPR024403">
    <property type="entry name" value="DHOase_cat"/>
</dbReference>
<keyword evidence="4 7" id="KW-0378">Hydrolase</keyword>
<feature type="binding site" evidence="7">
    <location>
        <position position="175"/>
    </location>
    <ligand>
        <name>Zn(2+)</name>
        <dbReference type="ChEBI" id="CHEBI:29105"/>
        <label>2</label>
    </ligand>
</feature>
<feature type="binding site" evidence="7">
    <location>
        <position position="56"/>
    </location>
    <ligand>
        <name>Zn(2+)</name>
        <dbReference type="ChEBI" id="CHEBI:29105"/>
        <label>1</label>
    </ligand>
</feature>
<dbReference type="HAMAP" id="MF_00220_B">
    <property type="entry name" value="PyrC_classI_B"/>
    <property type="match status" value="1"/>
</dbReference>
<protein>
    <recommendedName>
        <fullName evidence="7">Dihydroorotase</fullName>
        <shortName evidence="7">DHOase</shortName>
        <ecNumber evidence="7">3.5.2.3</ecNumber>
    </recommendedName>
</protein>
<evidence type="ECO:0000256" key="3">
    <source>
        <dbReference type="ARBA" id="ARBA00022723"/>
    </source>
</evidence>
<dbReference type="Proteomes" id="UP001597252">
    <property type="component" value="Unassembled WGS sequence"/>
</dbReference>
<feature type="binding site" evidence="7">
    <location>
        <begin position="319"/>
        <end position="320"/>
    </location>
    <ligand>
        <name>substrate</name>
    </ligand>
</feature>
<reference evidence="10" key="1">
    <citation type="journal article" date="2019" name="Int. J. Syst. Evol. Microbiol.">
        <title>The Global Catalogue of Microorganisms (GCM) 10K type strain sequencing project: providing services to taxonomists for standard genome sequencing and annotation.</title>
        <authorList>
            <consortium name="The Broad Institute Genomics Platform"/>
            <consortium name="The Broad Institute Genome Sequencing Center for Infectious Disease"/>
            <person name="Wu L."/>
            <person name="Ma J."/>
        </authorList>
    </citation>
    <scope>NUCLEOTIDE SEQUENCE [LARGE SCALE GENOMIC DNA]</scope>
    <source>
        <strain evidence="10">CCM 8903</strain>
    </source>
</reference>
<comment type="similarity">
    <text evidence="2 7">Belongs to the metallo-dependent hydrolases superfamily. DHOase family. Class I DHOase subfamily.</text>
</comment>
<comment type="pathway">
    <text evidence="7">Pyrimidine metabolism; UMP biosynthesis via de novo pathway; (S)-dihydroorotate from bicarbonate: step 3/3.</text>
</comment>
<keyword evidence="6 7" id="KW-0665">Pyrimidine biosynthesis</keyword>
<dbReference type="SUPFAM" id="SSF51556">
    <property type="entry name" value="Metallo-dependent hydrolases"/>
    <property type="match status" value="1"/>
</dbReference>
<dbReference type="InterPro" id="IPR004722">
    <property type="entry name" value="DHOase"/>
</dbReference>
<gene>
    <name evidence="7" type="primary">pyrC</name>
    <name evidence="9" type="ORF">ACFQ5J_10300</name>
</gene>
<feature type="binding site" evidence="7">
    <location>
        <position position="148"/>
    </location>
    <ligand>
        <name>Zn(2+)</name>
        <dbReference type="ChEBI" id="CHEBI:29105"/>
        <label>1</label>
    </ligand>
</feature>
<keyword evidence="10" id="KW-1185">Reference proteome</keyword>
<dbReference type="Pfam" id="PF12890">
    <property type="entry name" value="DHOase"/>
    <property type="match status" value="1"/>
</dbReference>
<dbReference type="InterPro" id="IPR050138">
    <property type="entry name" value="DHOase/Allantoinase_Hydrolase"/>
</dbReference>
<dbReference type="SUPFAM" id="SSF51338">
    <property type="entry name" value="Composite domain of metallo-dependent hydrolases"/>
    <property type="match status" value="1"/>
</dbReference>
<feature type="binding site" evidence="7">
    <location>
        <position position="301"/>
    </location>
    <ligand>
        <name>Zn(2+)</name>
        <dbReference type="ChEBI" id="CHEBI:29105"/>
        <label>1</label>
    </ligand>
</feature>
<comment type="function">
    <text evidence="1 7">Catalyzes the reversible cyclization of carbamoyl aspartate to dihydroorotate.</text>
</comment>
<evidence type="ECO:0000256" key="6">
    <source>
        <dbReference type="ARBA" id="ARBA00022975"/>
    </source>
</evidence>
<dbReference type="PROSITE" id="PS00482">
    <property type="entry name" value="DIHYDROOROTASE_1"/>
    <property type="match status" value="1"/>
</dbReference>
<dbReference type="RefSeq" id="WP_191987993.1">
    <property type="nucleotide sequence ID" value="NZ_JBHTON010000035.1"/>
</dbReference>
<evidence type="ECO:0000256" key="7">
    <source>
        <dbReference type="HAMAP-Rule" id="MF_00220"/>
    </source>
</evidence>
<sequence length="420" mass="43703">MLIKHAHVAGPEPFHGDILTTDGVISALGRNLDAPAKTTVIDAKGKTVMPGLVDVHVHFREPGFTAKETIHTGAAAAAHGGFTTVVAMPNLDPVPDNVADLTALIAKNHTDAKIHVEQFAAITKGLHSSDTSDYAALKQAGALGFSNDGVGVQDASTMYTAMVQAAAVNAPIVAHIEDEGFKGNGVLNAGAKADELGLPGMSNLTETAQLARDLVLAQAAGVHYHACHVSTALSVQLIREAKARGVHVTAEVSPHHLLLADQDIPGDNAMYKMNPPLRSEADRQALIAGLADGTLDMIATDHAPHTAAEKTGSMATAAFGIVGSETAFALLYTAFVKSGRFTLAQLIAWMSTQPAAAFGLPAGHLRVGDPADLTLVDLTQSYVIDPKDWLSKGHNSPFIGQTVNGRVLTTIAGGRIAYKA</sequence>